<dbReference type="SUPFAM" id="SSF50978">
    <property type="entry name" value="WD40 repeat-like"/>
    <property type="match status" value="1"/>
</dbReference>
<feature type="domain" description="J" evidence="2">
    <location>
        <begin position="3"/>
        <end position="67"/>
    </location>
</feature>
<name>A0A809RB59_9BACT</name>
<dbReference type="PROSITE" id="PS50082">
    <property type="entry name" value="WD_REPEATS_2"/>
    <property type="match status" value="5"/>
</dbReference>
<feature type="repeat" description="WD" evidence="1">
    <location>
        <begin position="262"/>
        <end position="303"/>
    </location>
</feature>
<dbReference type="InterPro" id="IPR001623">
    <property type="entry name" value="DnaJ_domain"/>
</dbReference>
<feature type="repeat" description="WD" evidence="1">
    <location>
        <begin position="220"/>
        <end position="261"/>
    </location>
</feature>
<dbReference type="SMART" id="SM00271">
    <property type="entry name" value="DnaJ"/>
    <property type="match status" value="1"/>
</dbReference>
<gene>
    <name evidence="3" type="ORF">NPRO_14730</name>
</gene>
<dbReference type="KEGG" id="npy:NPRO_14730"/>
<evidence type="ECO:0000259" key="2">
    <source>
        <dbReference type="PROSITE" id="PS50076"/>
    </source>
</evidence>
<dbReference type="PANTHER" id="PTHR19879">
    <property type="entry name" value="TRANSCRIPTION INITIATION FACTOR TFIID"/>
    <property type="match status" value="1"/>
</dbReference>
<feature type="repeat" description="WD" evidence="1">
    <location>
        <begin position="304"/>
        <end position="335"/>
    </location>
</feature>
<dbReference type="CDD" id="cd00200">
    <property type="entry name" value="WD40"/>
    <property type="match status" value="1"/>
</dbReference>
<evidence type="ECO:0000313" key="3">
    <source>
        <dbReference type="EMBL" id="BBO23878.1"/>
    </source>
</evidence>
<evidence type="ECO:0000256" key="1">
    <source>
        <dbReference type="PROSITE-ProRule" id="PRU00221"/>
    </source>
</evidence>
<dbReference type="SMART" id="SM00320">
    <property type="entry name" value="WD40"/>
    <property type="match status" value="6"/>
</dbReference>
<accession>A0A809RB59</accession>
<dbReference type="InterPro" id="IPR036322">
    <property type="entry name" value="WD40_repeat_dom_sf"/>
</dbReference>
<organism evidence="3 4">
    <name type="scientific">Candidatus Nitrosymbiomonas proteolyticus</name>
    <dbReference type="NCBI Taxonomy" id="2608984"/>
    <lineage>
        <taxon>Bacteria</taxon>
        <taxon>Bacillati</taxon>
        <taxon>Armatimonadota</taxon>
        <taxon>Armatimonadota incertae sedis</taxon>
        <taxon>Candidatus Nitrosymbiomonas</taxon>
    </lineage>
</organism>
<feature type="repeat" description="WD" evidence="1">
    <location>
        <begin position="94"/>
        <end position="135"/>
    </location>
</feature>
<feature type="repeat" description="WD" evidence="1">
    <location>
        <begin position="346"/>
        <end position="384"/>
    </location>
</feature>
<proteinExistence type="predicted"/>
<dbReference type="PRINTS" id="PR00625">
    <property type="entry name" value="JDOMAIN"/>
</dbReference>
<keyword evidence="1" id="KW-0853">WD repeat</keyword>
<dbReference type="InterPro" id="IPR015943">
    <property type="entry name" value="WD40/YVTN_repeat-like_dom_sf"/>
</dbReference>
<evidence type="ECO:0000313" key="4">
    <source>
        <dbReference type="Proteomes" id="UP000662873"/>
    </source>
</evidence>
<dbReference type="CDD" id="cd06257">
    <property type="entry name" value="DnaJ"/>
    <property type="match status" value="1"/>
</dbReference>
<dbReference type="Gene3D" id="2.130.10.10">
    <property type="entry name" value="YVTN repeat-like/Quinoprotein amine dehydrogenase"/>
    <property type="match status" value="3"/>
</dbReference>
<dbReference type="Gene3D" id="1.10.287.110">
    <property type="entry name" value="DnaJ domain"/>
    <property type="match status" value="1"/>
</dbReference>
<dbReference type="Pfam" id="PF00226">
    <property type="entry name" value="DnaJ"/>
    <property type="match status" value="1"/>
</dbReference>
<dbReference type="InterPro" id="IPR036869">
    <property type="entry name" value="J_dom_sf"/>
</dbReference>
<dbReference type="Proteomes" id="UP000662873">
    <property type="component" value="Chromosome"/>
</dbReference>
<reference evidence="3" key="1">
    <citation type="journal article" name="DNA Res.">
        <title>The physiological potential of anammox bacteria as revealed by their core genome structure.</title>
        <authorList>
            <person name="Okubo T."/>
            <person name="Toyoda A."/>
            <person name="Fukuhara K."/>
            <person name="Uchiyama I."/>
            <person name="Harigaya Y."/>
            <person name="Kuroiwa M."/>
            <person name="Suzuki T."/>
            <person name="Murakami Y."/>
            <person name="Suwa Y."/>
            <person name="Takami H."/>
        </authorList>
    </citation>
    <scope>NUCLEOTIDE SEQUENCE</scope>
    <source>
        <strain evidence="3">317325-2</strain>
    </source>
</reference>
<dbReference type="SUPFAM" id="SSF46565">
    <property type="entry name" value="Chaperone J-domain"/>
    <property type="match status" value="1"/>
</dbReference>
<dbReference type="EMBL" id="AP021858">
    <property type="protein sequence ID" value="BBO23878.1"/>
    <property type="molecule type" value="Genomic_DNA"/>
</dbReference>
<dbReference type="PROSITE" id="PS50076">
    <property type="entry name" value="DNAJ_2"/>
    <property type="match status" value="1"/>
</dbReference>
<dbReference type="AlphaFoldDB" id="A0A809RB59"/>
<dbReference type="InterPro" id="IPR001680">
    <property type="entry name" value="WD40_rpt"/>
</dbReference>
<protein>
    <recommendedName>
        <fullName evidence="2">J domain-containing protein</fullName>
    </recommendedName>
</protein>
<dbReference type="Pfam" id="PF00400">
    <property type="entry name" value="WD40"/>
    <property type="match status" value="5"/>
</dbReference>
<sequence>MATYYETLGVDPHADAYALRKAYRELARRHHPDVNPEGSSHESMAQINEAFRTLIDPDRRTEYDAMLRAGFGRIAEAKRYRNRAPIQVRIGHRLTGHRTPVYAIGFTPDSRQVVSVSFDNEVHWWDADSGESLESLRIESGVVSSMRVLGDGRILCGGSSDNHVSLFEVREYSASHIKTTPAQWTVCLDFSPEGRSVALGKVDHELTVLDAKTGQSRYTVHDHHGSVTALAWSPDGKYLASGSSDATVRLREAKTGRPLHTLSSIRGTVTALAFSGDGQYIAVASADLAVRVFSLADGSLKRTLFGHQKPIETLAFHGNGWLFASGGRDGMAGLWTAADGLGEVHLRASHKPISAVAFSSDGKKFVTAGQDRTVQLWSLTAKRS</sequence>
<dbReference type="PROSITE" id="PS50294">
    <property type="entry name" value="WD_REPEATS_REGION"/>
    <property type="match status" value="4"/>
</dbReference>
<dbReference type="PANTHER" id="PTHR19879:SF9">
    <property type="entry name" value="TRANSCRIPTION INITIATION FACTOR TFIID SUBUNIT 5"/>
    <property type="match status" value="1"/>
</dbReference>